<dbReference type="NCBIfam" id="TIGR01484">
    <property type="entry name" value="HAD-SF-IIB"/>
    <property type="match status" value="1"/>
</dbReference>
<dbReference type="Pfam" id="PF08282">
    <property type="entry name" value="Hydrolase_3"/>
    <property type="match status" value="1"/>
</dbReference>
<dbReference type="Gene3D" id="3.40.50.1000">
    <property type="entry name" value="HAD superfamily/HAD-like"/>
    <property type="match status" value="1"/>
</dbReference>
<sequence>MAMQNNITGRVKIIFSDIDGTLLDSCHQITDGTRNKIIELEQKGIPFVLVSARMPEGVASIRRQIGSHSPIISYSGGLIYDANRRILYSCLLELNHALKIKKVLETEFPRICCNTYGYEKWIVDNADDPWVRREEAITGLNAAEGDIKKEFEEEGGIHKFLLMGEAKEIHNVEIWLRKDYPELSIALSNENYLEVMHGSVKKSAGITYLCNYRGISLEEAMAFGDGHNDMDMLKVVKYGYAMGNAPKEVKESAAFETLDNDHEGVLAVIKELNE</sequence>
<dbReference type="HOGENOM" id="CLU_044146_0_2_9"/>
<dbReference type="SFLD" id="SFLDS00003">
    <property type="entry name" value="Haloacid_Dehalogenase"/>
    <property type="match status" value="1"/>
</dbReference>
<dbReference type="Proteomes" id="UP000001662">
    <property type="component" value="Chromosome"/>
</dbReference>
<dbReference type="EMBL" id="CP002109">
    <property type="protein sequence ID" value="ADL04861.1"/>
    <property type="molecule type" value="Genomic_DNA"/>
</dbReference>
<dbReference type="GO" id="GO:0005829">
    <property type="term" value="C:cytosol"/>
    <property type="evidence" value="ECO:0007669"/>
    <property type="project" value="TreeGrafter"/>
</dbReference>
<dbReference type="AlphaFoldDB" id="D9R3B2"/>
<dbReference type="CDD" id="cd07516">
    <property type="entry name" value="HAD_Pase"/>
    <property type="match status" value="1"/>
</dbReference>
<dbReference type="InterPro" id="IPR023214">
    <property type="entry name" value="HAD_sf"/>
</dbReference>
<dbReference type="InterPro" id="IPR036412">
    <property type="entry name" value="HAD-like_sf"/>
</dbReference>
<dbReference type="InterPro" id="IPR000150">
    <property type="entry name" value="Cof"/>
</dbReference>
<accession>D9R3B2</accession>
<proteinExistence type="predicted"/>
<dbReference type="GO" id="GO:0016791">
    <property type="term" value="F:phosphatase activity"/>
    <property type="evidence" value="ECO:0007669"/>
    <property type="project" value="TreeGrafter"/>
</dbReference>
<dbReference type="PROSITE" id="PS01229">
    <property type="entry name" value="COF_2"/>
    <property type="match status" value="1"/>
</dbReference>
<protein>
    <submittedName>
        <fullName evidence="1">Cof-like hydrolase</fullName>
    </submittedName>
</protein>
<dbReference type="RefSeq" id="WP_013272947.1">
    <property type="nucleotide sequence ID" value="NC_014376.1"/>
</dbReference>
<dbReference type="Gene3D" id="3.30.1240.10">
    <property type="match status" value="1"/>
</dbReference>
<organism evidence="1 2">
    <name type="scientific">Lacrimispora saccharolytica (strain ATCC 35040 / DSM 2544 / NRCC 2533 / WM1)</name>
    <name type="common">Clostridium saccharolyticum</name>
    <dbReference type="NCBI Taxonomy" id="610130"/>
    <lineage>
        <taxon>Bacteria</taxon>
        <taxon>Bacillati</taxon>
        <taxon>Bacillota</taxon>
        <taxon>Clostridia</taxon>
        <taxon>Lachnospirales</taxon>
        <taxon>Lachnospiraceae</taxon>
        <taxon>Lacrimispora</taxon>
    </lineage>
</organism>
<name>D9R3B2_LACSW</name>
<gene>
    <name evidence="1" type="ordered locus">Closa_2285</name>
</gene>
<evidence type="ECO:0000313" key="1">
    <source>
        <dbReference type="EMBL" id="ADL04861.1"/>
    </source>
</evidence>
<dbReference type="GO" id="GO:0000287">
    <property type="term" value="F:magnesium ion binding"/>
    <property type="evidence" value="ECO:0007669"/>
    <property type="project" value="TreeGrafter"/>
</dbReference>
<evidence type="ECO:0000313" key="2">
    <source>
        <dbReference type="Proteomes" id="UP000001662"/>
    </source>
</evidence>
<dbReference type="PANTHER" id="PTHR10000">
    <property type="entry name" value="PHOSPHOSERINE PHOSPHATASE"/>
    <property type="match status" value="1"/>
</dbReference>
<dbReference type="NCBIfam" id="TIGR00099">
    <property type="entry name" value="Cof-subfamily"/>
    <property type="match status" value="1"/>
</dbReference>
<dbReference type="SFLD" id="SFLDG01140">
    <property type="entry name" value="C2.B:_Phosphomannomutase_and_P"/>
    <property type="match status" value="1"/>
</dbReference>
<dbReference type="OrthoDB" id="9814970at2"/>
<dbReference type="PaxDb" id="610130-Closa_2285"/>
<dbReference type="InterPro" id="IPR006379">
    <property type="entry name" value="HAD-SF_hydro_IIB"/>
</dbReference>
<dbReference type="KEGG" id="csh:Closa_2285"/>
<dbReference type="eggNOG" id="COG0561">
    <property type="taxonomic scope" value="Bacteria"/>
</dbReference>
<keyword evidence="2" id="KW-1185">Reference proteome</keyword>
<dbReference type="PANTHER" id="PTHR10000:SF8">
    <property type="entry name" value="HAD SUPERFAMILY HYDROLASE-LIKE, TYPE 3"/>
    <property type="match status" value="1"/>
</dbReference>
<reference evidence="1" key="1">
    <citation type="submission" date="2010-07" db="EMBL/GenBank/DDBJ databases">
        <title>Complete sequence of Clostridium saccharolyticum WM1.</title>
        <authorList>
            <consortium name="US DOE Joint Genome Institute"/>
            <person name="Lucas S."/>
            <person name="Copeland A."/>
            <person name="Lapidus A."/>
            <person name="Cheng J.-F."/>
            <person name="Bruce D."/>
            <person name="Goodwin L."/>
            <person name="Pitluck S."/>
            <person name="Chertkov O."/>
            <person name="Detter J.C."/>
            <person name="Han C."/>
            <person name="Tapia R."/>
            <person name="Land M."/>
            <person name="Hauser L."/>
            <person name="Chang Y.-J."/>
            <person name="Jeffries C."/>
            <person name="Kyrpides N."/>
            <person name="Ivanova N."/>
            <person name="Mikhailova N."/>
            <person name="Mouttaki H."/>
            <person name="Lin L."/>
            <person name="Zhou J."/>
            <person name="Hemme C.L."/>
            <person name="Woyke T."/>
        </authorList>
    </citation>
    <scope>NUCLEOTIDE SEQUENCE [LARGE SCALE GENOMIC DNA]</scope>
    <source>
        <strain evidence="1">WM1</strain>
    </source>
</reference>
<dbReference type="SUPFAM" id="SSF56784">
    <property type="entry name" value="HAD-like"/>
    <property type="match status" value="1"/>
</dbReference>